<evidence type="ECO:0000259" key="2">
    <source>
        <dbReference type="Pfam" id="PF13568"/>
    </source>
</evidence>
<dbReference type="STRING" id="393003.SAMN05660461_0881"/>
<sequence>MKFYRSYKWLLPVLLLCCCIQANAQVDLGVRGGISIPNLTAGGSESNPLNTGYSSRQGPDFGILGEYHISKLFSIEAMISYSSQGGKKEGIQAFPFPREMAGALPPSVPPPTYLYADFKSQAKLNYLMVPILAKFGWNLGHTSPLRLYVDAGPFFGFLLSAKQVTSGSSILYLDEEGKQPITQQPQSFDKTTDIKDQLHTFNVGVSGNLGLAYIFGRHQVFVEGGGNYGFLNIQEGSANGKNNTGAATASIGYAYRICNKK</sequence>
<protein>
    <submittedName>
        <fullName evidence="3">Outer membrane protein beta-barrel domain-containing protein</fullName>
    </submittedName>
</protein>
<feature type="chain" id="PRO_5012594807" evidence="1">
    <location>
        <begin position="25"/>
        <end position="261"/>
    </location>
</feature>
<keyword evidence="4" id="KW-1185">Reference proteome</keyword>
<dbReference type="SUPFAM" id="SSF56925">
    <property type="entry name" value="OMPA-like"/>
    <property type="match status" value="1"/>
</dbReference>
<dbReference type="EMBL" id="FUZZ01000001">
    <property type="protein sequence ID" value="SKC97248.1"/>
    <property type="molecule type" value="Genomic_DNA"/>
</dbReference>
<dbReference type="AlphaFoldDB" id="A0A1T5NAV2"/>
<dbReference type="InterPro" id="IPR011250">
    <property type="entry name" value="OMP/PagP_B-barrel"/>
</dbReference>
<feature type="signal peptide" evidence="1">
    <location>
        <begin position="1"/>
        <end position="24"/>
    </location>
</feature>
<name>A0A1T5NAV2_9BACT</name>
<evidence type="ECO:0000256" key="1">
    <source>
        <dbReference type="SAM" id="SignalP"/>
    </source>
</evidence>
<evidence type="ECO:0000313" key="3">
    <source>
        <dbReference type="EMBL" id="SKC97248.1"/>
    </source>
</evidence>
<reference evidence="3 4" key="1">
    <citation type="submission" date="2017-02" db="EMBL/GenBank/DDBJ databases">
        <authorList>
            <person name="Peterson S.W."/>
        </authorList>
    </citation>
    <scope>NUCLEOTIDE SEQUENCE [LARGE SCALE GENOMIC DNA]</scope>
    <source>
        <strain evidence="3 4">DSM 18108</strain>
    </source>
</reference>
<proteinExistence type="predicted"/>
<dbReference type="Proteomes" id="UP000190166">
    <property type="component" value="Unassembled WGS sequence"/>
</dbReference>
<gene>
    <name evidence="3" type="ORF">SAMN05660461_0881</name>
</gene>
<dbReference type="Pfam" id="PF13568">
    <property type="entry name" value="OMP_b-brl_2"/>
    <property type="match status" value="1"/>
</dbReference>
<keyword evidence="1" id="KW-0732">Signal</keyword>
<feature type="domain" description="Outer membrane protein beta-barrel" evidence="2">
    <location>
        <begin position="25"/>
        <end position="233"/>
    </location>
</feature>
<organism evidence="3 4">
    <name type="scientific">Chitinophaga ginsengisegetis</name>
    <dbReference type="NCBI Taxonomy" id="393003"/>
    <lineage>
        <taxon>Bacteria</taxon>
        <taxon>Pseudomonadati</taxon>
        <taxon>Bacteroidota</taxon>
        <taxon>Chitinophagia</taxon>
        <taxon>Chitinophagales</taxon>
        <taxon>Chitinophagaceae</taxon>
        <taxon>Chitinophaga</taxon>
    </lineage>
</organism>
<evidence type="ECO:0000313" key="4">
    <source>
        <dbReference type="Proteomes" id="UP000190166"/>
    </source>
</evidence>
<dbReference type="RefSeq" id="WP_079468187.1">
    <property type="nucleotide sequence ID" value="NZ_FUZZ01000001.1"/>
</dbReference>
<accession>A0A1T5NAV2</accession>
<dbReference type="InterPro" id="IPR025665">
    <property type="entry name" value="Beta-barrel_OMP_2"/>
</dbReference>